<proteinExistence type="predicted"/>
<gene>
    <name evidence="1" type="ORF">RFULGI_LOCUS11635</name>
</gene>
<feature type="non-terminal residue" evidence="1">
    <location>
        <position position="104"/>
    </location>
</feature>
<sequence>MPEVDDYFREVDVNKWSYDGFLKFLTTEKCSEEIWISSLRAISKNKKYPDYILDINRLSNSLQKNETHFLRNLFPPVNIEVDEEVNRYLDNIFSIFKGEEESKE</sequence>
<dbReference type="OrthoDB" id="2415263at2759"/>
<keyword evidence="2" id="KW-1185">Reference proteome</keyword>
<evidence type="ECO:0000313" key="2">
    <source>
        <dbReference type="Proteomes" id="UP000789396"/>
    </source>
</evidence>
<organism evidence="1 2">
    <name type="scientific">Racocetra fulgida</name>
    <dbReference type="NCBI Taxonomy" id="60492"/>
    <lineage>
        <taxon>Eukaryota</taxon>
        <taxon>Fungi</taxon>
        <taxon>Fungi incertae sedis</taxon>
        <taxon>Mucoromycota</taxon>
        <taxon>Glomeromycotina</taxon>
        <taxon>Glomeromycetes</taxon>
        <taxon>Diversisporales</taxon>
        <taxon>Gigasporaceae</taxon>
        <taxon>Racocetra</taxon>
    </lineage>
</organism>
<dbReference type="EMBL" id="CAJVPZ010025803">
    <property type="protein sequence ID" value="CAG8723659.1"/>
    <property type="molecule type" value="Genomic_DNA"/>
</dbReference>
<comment type="caution">
    <text evidence="1">The sequence shown here is derived from an EMBL/GenBank/DDBJ whole genome shotgun (WGS) entry which is preliminary data.</text>
</comment>
<name>A0A9N9I6F2_9GLOM</name>
<dbReference type="AlphaFoldDB" id="A0A9N9I6F2"/>
<evidence type="ECO:0000313" key="1">
    <source>
        <dbReference type="EMBL" id="CAG8723659.1"/>
    </source>
</evidence>
<reference evidence="1" key="1">
    <citation type="submission" date="2021-06" db="EMBL/GenBank/DDBJ databases">
        <authorList>
            <person name="Kallberg Y."/>
            <person name="Tangrot J."/>
            <person name="Rosling A."/>
        </authorList>
    </citation>
    <scope>NUCLEOTIDE SEQUENCE</scope>
    <source>
        <strain evidence="1">IN212</strain>
    </source>
</reference>
<accession>A0A9N9I6F2</accession>
<dbReference type="Proteomes" id="UP000789396">
    <property type="component" value="Unassembled WGS sequence"/>
</dbReference>
<protein>
    <submittedName>
        <fullName evidence="1">5088_t:CDS:1</fullName>
    </submittedName>
</protein>